<keyword evidence="5" id="KW-1185">Reference proteome</keyword>
<evidence type="ECO:0000256" key="1">
    <source>
        <dbReference type="SAM" id="MobiDB-lite"/>
    </source>
</evidence>
<feature type="compositionally biased region" description="Polar residues" evidence="1">
    <location>
        <begin position="437"/>
        <end position="450"/>
    </location>
</feature>
<feature type="transmembrane region" description="Helical" evidence="2">
    <location>
        <begin position="45"/>
        <end position="63"/>
    </location>
</feature>
<feature type="transmembrane region" description="Helical" evidence="2">
    <location>
        <begin position="189"/>
        <end position="210"/>
    </location>
</feature>
<evidence type="ECO:0000313" key="5">
    <source>
        <dbReference type="Proteomes" id="UP001595844"/>
    </source>
</evidence>
<comment type="caution">
    <text evidence="4">The sequence shown here is derived from an EMBL/GenBank/DDBJ whole genome shotgun (WGS) entry which is preliminary data.</text>
</comment>
<dbReference type="Proteomes" id="UP001595844">
    <property type="component" value="Unassembled WGS sequence"/>
</dbReference>
<keyword evidence="2" id="KW-0472">Membrane</keyword>
<gene>
    <name evidence="4" type="ORF">ACFO5K_15185</name>
</gene>
<feature type="region of interest" description="Disordered" evidence="1">
    <location>
        <begin position="336"/>
        <end position="481"/>
    </location>
</feature>
<keyword evidence="2" id="KW-0812">Transmembrane</keyword>
<feature type="domain" description="YdbS-like PH" evidence="3">
    <location>
        <begin position="62"/>
        <end position="141"/>
    </location>
</feature>
<feature type="transmembrane region" description="Helical" evidence="2">
    <location>
        <begin position="507"/>
        <end position="524"/>
    </location>
</feature>
<dbReference type="InterPro" id="IPR005182">
    <property type="entry name" value="YdbS-like_PH"/>
</dbReference>
<feature type="transmembrane region" description="Helical" evidence="2">
    <location>
        <begin position="530"/>
        <end position="547"/>
    </location>
</feature>
<dbReference type="RefSeq" id="WP_378562156.1">
    <property type="nucleotide sequence ID" value="NZ_JBHSDL010000014.1"/>
</dbReference>
<protein>
    <submittedName>
        <fullName evidence="4">PH domain-containing protein</fullName>
    </submittedName>
</protein>
<organism evidence="4 5">
    <name type="scientific">Nocardia halotolerans</name>
    <dbReference type="NCBI Taxonomy" id="1755878"/>
    <lineage>
        <taxon>Bacteria</taxon>
        <taxon>Bacillati</taxon>
        <taxon>Actinomycetota</taxon>
        <taxon>Actinomycetes</taxon>
        <taxon>Mycobacteriales</taxon>
        <taxon>Nocardiaceae</taxon>
        <taxon>Nocardia</taxon>
    </lineage>
</organism>
<proteinExistence type="predicted"/>
<keyword evidence="2" id="KW-1133">Transmembrane helix</keyword>
<dbReference type="PANTHER" id="PTHR34473:SF2">
    <property type="entry name" value="UPF0699 TRANSMEMBRANE PROTEIN YDBT"/>
    <property type="match status" value="1"/>
</dbReference>
<reference evidence="5" key="1">
    <citation type="journal article" date="2019" name="Int. J. Syst. Evol. Microbiol.">
        <title>The Global Catalogue of Microorganisms (GCM) 10K type strain sequencing project: providing services to taxonomists for standard genome sequencing and annotation.</title>
        <authorList>
            <consortium name="The Broad Institute Genomics Platform"/>
            <consortium name="The Broad Institute Genome Sequencing Center for Infectious Disease"/>
            <person name="Wu L."/>
            <person name="Ma J."/>
        </authorList>
    </citation>
    <scope>NUCLEOTIDE SEQUENCE [LARGE SCALE GENOMIC DNA]</scope>
    <source>
        <strain evidence="5">IBRC-M 10490</strain>
    </source>
</reference>
<feature type="transmembrane region" description="Helical" evidence="2">
    <location>
        <begin position="16"/>
        <end position="39"/>
    </location>
</feature>
<dbReference type="Pfam" id="PF03703">
    <property type="entry name" value="bPH_2"/>
    <property type="match status" value="1"/>
</dbReference>
<dbReference type="EMBL" id="JBHSDL010000014">
    <property type="protein sequence ID" value="MFC4375444.1"/>
    <property type="molecule type" value="Genomic_DNA"/>
</dbReference>
<feature type="region of interest" description="Disordered" evidence="1">
    <location>
        <begin position="149"/>
        <end position="170"/>
    </location>
</feature>
<feature type="transmembrane region" description="Helical" evidence="2">
    <location>
        <begin position="230"/>
        <end position="252"/>
    </location>
</feature>
<evidence type="ECO:0000256" key="2">
    <source>
        <dbReference type="SAM" id="Phobius"/>
    </source>
</evidence>
<dbReference type="PANTHER" id="PTHR34473">
    <property type="entry name" value="UPF0699 TRANSMEMBRANE PROTEIN YDBS"/>
    <property type="match status" value="1"/>
</dbReference>
<evidence type="ECO:0000259" key="3">
    <source>
        <dbReference type="Pfam" id="PF03703"/>
    </source>
</evidence>
<evidence type="ECO:0000313" key="4">
    <source>
        <dbReference type="EMBL" id="MFC4375444.1"/>
    </source>
</evidence>
<name>A0ABV8VHD1_9NOCA</name>
<sequence length="642" mass="68196">MTTAPVDWQRLDPRMLLVYPVTELVKYIPLLLGSVVIGTTSGNPLWSLGPILVVAGFGVARWFTTTYRIDTDQVALRTGIVQRRTLSVPRSRIRSVDVEADLLHRMLGLAMLEIGTGKQAGNGEGFKLDGLETSRIPALRAELLAHTGRHGSDVTGSADATGSADGVQHRDDAESGVEIGHWRAAWVRYAPLSLTGLAVVAPIAGLGAQYGLIDVASVPVQHLGEDTVPIAVFVIVGLTITALMLVSLAACAQYLATWFGLRVIDNGSTLHLRHGLFTTRQITLDLARFRGATLNEPLLLRAARSAQLEMIMTGENPRQKILPQAPRTAVERTLDELLRPRRRPGPEPSAGTSPHPATEPPADARARPTTEPPAGTWARHTTEPPADTWAAPTTEPTADTWAAPTTEPTADKSRAAGPPSTDSWVRPTAEPPVGTSAVPNTDANVDTQETGGIDSAMNAGSAGPKPTLGAAHLTKSPGSPQVTGAALGTIELRRHGAAARRRRYTKAAWPVGILVAALVVLGVVAGPLPVWIWTVPVVFAVIMAVLAEDRYRGLGHRVLPGSTGPTWLITRRGSLDRNRDCLEAPGIIGWTIRRTFWQRRAGLSTVVAATAAGKSAYLVVDIPADEAVALIEAVTPGVQGSR</sequence>
<accession>A0ABV8VHD1</accession>